<name>A0ABT4ERR4_9BACI</name>
<gene>
    <name evidence="2" type="ORF">M5W82_15360</name>
</gene>
<comment type="caution">
    <text evidence="2">The sequence shown here is derived from an EMBL/GenBank/DDBJ whole genome shotgun (WGS) entry which is preliminary data.</text>
</comment>
<keyword evidence="3" id="KW-1185">Reference proteome</keyword>
<dbReference type="InterPro" id="IPR010982">
    <property type="entry name" value="Lambda_DNA-bd_dom_sf"/>
</dbReference>
<dbReference type="RefSeq" id="WP_268638159.1">
    <property type="nucleotide sequence ID" value="NZ_JAMDLZ010000026.1"/>
</dbReference>
<dbReference type="InterPro" id="IPR001387">
    <property type="entry name" value="Cro/C1-type_HTH"/>
</dbReference>
<protein>
    <submittedName>
        <fullName evidence="2">Helix-turn-helix transcriptional regulator</fullName>
    </submittedName>
</protein>
<sequence>MAKQVVVKIDYLIEKYEVKSLRKLAEMCDIRHAALSELNNGKRRNINFGHIERIAETLGIDDITEIIDFVEVDEEKAQPD</sequence>
<organism evidence="2 3">
    <name type="scientific">Lysinibacillus xylanilyticus</name>
    <dbReference type="NCBI Taxonomy" id="582475"/>
    <lineage>
        <taxon>Bacteria</taxon>
        <taxon>Bacillati</taxon>
        <taxon>Bacillota</taxon>
        <taxon>Bacilli</taxon>
        <taxon>Bacillales</taxon>
        <taxon>Bacillaceae</taxon>
        <taxon>Lysinibacillus</taxon>
    </lineage>
</organism>
<evidence type="ECO:0000259" key="1">
    <source>
        <dbReference type="PROSITE" id="PS50943"/>
    </source>
</evidence>
<accession>A0ABT4ERR4</accession>
<dbReference type="Proteomes" id="UP001527052">
    <property type="component" value="Unassembled WGS sequence"/>
</dbReference>
<dbReference type="Gene3D" id="1.10.260.40">
    <property type="entry name" value="lambda repressor-like DNA-binding domains"/>
    <property type="match status" value="1"/>
</dbReference>
<dbReference type="SUPFAM" id="SSF47413">
    <property type="entry name" value="lambda repressor-like DNA-binding domains"/>
    <property type="match status" value="1"/>
</dbReference>
<feature type="domain" description="HTH cro/C1-type" evidence="1">
    <location>
        <begin position="20"/>
        <end position="66"/>
    </location>
</feature>
<dbReference type="Pfam" id="PF13443">
    <property type="entry name" value="HTH_26"/>
    <property type="match status" value="1"/>
</dbReference>
<dbReference type="EMBL" id="JAMDLZ010000026">
    <property type="protein sequence ID" value="MCY9548315.1"/>
    <property type="molecule type" value="Genomic_DNA"/>
</dbReference>
<proteinExistence type="predicted"/>
<dbReference type="PROSITE" id="PS50943">
    <property type="entry name" value="HTH_CROC1"/>
    <property type="match status" value="1"/>
</dbReference>
<dbReference type="CDD" id="cd00093">
    <property type="entry name" value="HTH_XRE"/>
    <property type="match status" value="1"/>
</dbReference>
<reference evidence="2 3" key="1">
    <citation type="submission" date="2022-05" db="EMBL/GenBank/DDBJ databases">
        <title>Genome Sequencing of Bee-Associated Microbes.</title>
        <authorList>
            <person name="Dunlap C."/>
        </authorList>
    </citation>
    <scope>NUCLEOTIDE SEQUENCE [LARGE SCALE GENOMIC DNA]</scope>
    <source>
        <strain evidence="2 3">NRRL BD-083</strain>
    </source>
</reference>
<evidence type="ECO:0000313" key="3">
    <source>
        <dbReference type="Proteomes" id="UP001527052"/>
    </source>
</evidence>
<evidence type="ECO:0000313" key="2">
    <source>
        <dbReference type="EMBL" id="MCY9548315.1"/>
    </source>
</evidence>